<dbReference type="InterPro" id="IPR027417">
    <property type="entry name" value="P-loop_NTPase"/>
</dbReference>
<dbReference type="Pfam" id="PF01715">
    <property type="entry name" value="IPPT"/>
    <property type="match status" value="1"/>
</dbReference>
<evidence type="ECO:0000256" key="4">
    <source>
        <dbReference type="ARBA" id="ARBA00022679"/>
    </source>
</evidence>
<proteinExistence type="inferred from homology"/>
<comment type="caution">
    <text evidence="10">Lacks conserved residue(s) required for the propagation of feature annotation.</text>
</comment>
<evidence type="ECO:0000256" key="1">
    <source>
        <dbReference type="ARBA" id="ARBA00001946"/>
    </source>
</evidence>
<dbReference type="Gene3D" id="3.40.50.300">
    <property type="entry name" value="P-loop containing nucleotide triphosphate hydrolases"/>
    <property type="match status" value="1"/>
</dbReference>
<evidence type="ECO:0000313" key="15">
    <source>
        <dbReference type="Proteomes" id="UP000228689"/>
    </source>
</evidence>
<evidence type="ECO:0000256" key="7">
    <source>
        <dbReference type="ARBA" id="ARBA00022840"/>
    </source>
</evidence>
<comment type="cofactor">
    <cofactor evidence="1 10">
        <name>Mg(2+)</name>
        <dbReference type="ChEBI" id="CHEBI:18420"/>
    </cofactor>
</comment>
<dbReference type="HAMAP" id="MF_00185">
    <property type="entry name" value="IPP_trans"/>
    <property type="match status" value="1"/>
</dbReference>
<keyword evidence="8 10" id="KW-0460">Magnesium</keyword>
<evidence type="ECO:0000256" key="12">
    <source>
        <dbReference type="RuleBase" id="RU003784"/>
    </source>
</evidence>
<gene>
    <name evidence="10" type="primary">miaA</name>
    <name evidence="14" type="ORF">COY67_01835</name>
</gene>
<evidence type="ECO:0000256" key="11">
    <source>
        <dbReference type="RuleBase" id="RU003783"/>
    </source>
</evidence>
<evidence type="ECO:0000256" key="3">
    <source>
        <dbReference type="ARBA" id="ARBA00005842"/>
    </source>
</evidence>
<reference evidence="15" key="1">
    <citation type="submission" date="2017-09" db="EMBL/GenBank/DDBJ databases">
        <title>Depth-based differentiation of microbial function through sediment-hosted aquifers and enrichment of novel symbionts in the deep terrestrial subsurface.</title>
        <authorList>
            <person name="Probst A.J."/>
            <person name="Ladd B."/>
            <person name="Jarett J.K."/>
            <person name="Geller-Mcgrath D.E."/>
            <person name="Sieber C.M.K."/>
            <person name="Emerson J.B."/>
            <person name="Anantharaman K."/>
            <person name="Thomas B.C."/>
            <person name="Malmstrom R."/>
            <person name="Stieglmeier M."/>
            <person name="Klingl A."/>
            <person name="Woyke T."/>
            <person name="Ryan C.M."/>
            <person name="Banfield J.F."/>
        </authorList>
    </citation>
    <scope>NUCLEOTIDE SEQUENCE [LARGE SCALE GENOMIC DNA]</scope>
</reference>
<dbReference type="Proteomes" id="UP000228689">
    <property type="component" value="Unassembled WGS sequence"/>
</dbReference>
<dbReference type="InterPro" id="IPR039657">
    <property type="entry name" value="Dimethylallyltransferase"/>
</dbReference>
<dbReference type="EC" id="2.5.1.75" evidence="10"/>
<accession>A0A2M7RDQ3</accession>
<dbReference type="EMBL" id="PFMC01000054">
    <property type="protein sequence ID" value="PIY94875.1"/>
    <property type="molecule type" value="Genomic_DNA"/>
</dbReference>
<organism evidence="14 15">
    <name type="scientific">Candidatus Komeilibacteria bacterium CG_4_10_14_0_8_um_filter_37_78</name>
    <dbReference type="NCBI Taxonomy" id="1974471"/>
    <lineage>
        <taxon>Bacteria</taxon>
        <taxon>Candidatus Komeiliibacteriota</taxon>
    </lineage>
</organism>
<comment type="caution">
    <text evidence="14">The sequence shown here is derived from an EMBL/GenBank/DDBJ whole genome shotgun (WGS) entry which is preliminary data.</text>
</comment>
<evidence type="ECO:0000256" key="13">
    <source>
        <dbReference type="RuleBase" id="RU003785"/>
    </source>
</evidence>
<evidence type="ECO:0000313" key="14">
    <source>
        <dbReference type="EMBL" id="PIY94875.1"/>
    </source>
</evidence>
<dbReference type="AlphaFoldDB" id="A0A2M7RDQ3"/>
<keyword evidence="5 10" id="KW-0819">tRNA processing</keyword>
<feature type="site" description="Interaction with substrate tRNA" evidence="10">
    <location>
        <position position="103"/>
    </location>
</feature>
<evidence type="ECO:0000256" key="2">
    <source>
        <dbReference type="ARBA" id="ARBA00003213"/>
    </source>
</evidence>
<keyword evidence="4 10" id="KW-0808">Transferase</keyword>
<keyword evidence="6 10" id="KW-0547">Nucleotide-binding</keyword>
<dbReference type="PANTHER" id="PTHR11088">
    <property type="entry name" value="TRNA DIMETHYLALLYLTRANSFERASE"/>
    <property type="match status" value="1"/>
</dbReference>
<dbReference type="InterPro" id="IPR018022">
    <property type="entry name" value="IPT"/>
</dbReference>
<evidence type="ECO:0000256" key="6">
    <source>
        <dbReference type="ARBA" id="ARBA00022741"/>
    </source>
</evidence>
<evidence type="ECO:0000256" key="8">
    <source>
        <dbReference type="ARBA" id="ARBA00022842"/>
    </source>
</evidence>
<feature type="binding site" evidence="10">
    <location>
        <begin position="14"/>
        <end position="19"/>
    </location>
    <ligand>
        <name>substrate</name>
    </ligand>
</feature>
<feature type="region of interest" description="Interaction with substrate tRNA" evidence="10">
    <location>
        <begin position="37"/>
        <end position="40"/>
    </location>
</feature>
<comment type="subunit">
    <text evidence="10">Monomer.</text>
</comment>
<dbReference type="SUPFAM" id="SSF52540">
    <property type="entry name" value="P-loop containing nucleoside triphosphate hydrolases"/>
    <property type="match status" value="2"/>
</dbReference>
<comment type="similarity">
    <text evidence="3 10 13">Belongs to the IPP transferase family.</text>
</comment>
<comment type="function">
    <text evidence="2 10 12">Catalyzes the transfer of a dimethylallyl group onto the adenine at position 37 in tRNAs that read codons beginning with uridine, leading to the formation of N6-(dimethylallyl)adenosine (i(6)A).</text>
</comment>
<feature type="site" description="Interaction with substrate tRNA" evidence="10">
    <location>
        <position position="126"/>
    </location>
</feature>
<feature type="binding site" evidence="10">
    <location>
        <begin position="12"/>
        <end position="19"/>
    </location>
    <ligand>
        <name>ATP</name>
        <dbReference type="ChEBI" id="CHEBI:30616"/>
    </ligand>
</feature>
<dbReference type="GO" id="GO:0005524">
    <property type="term" value="F:ATP binding"/>
    <property type="evidence" value="ECO:0007669"/>
    <property type="project" value="UniProtKB-UniRule"/>
</dbReference>
<evidence type="ECO:0000256" key="9">
    <source>
        <dbReference type="ARBA" id="ARBA00049563"/>
    </source>
</evidence>
<dbReference type="GO" id="GO:0006400">
    <property type="term" value="P:tRNA modification"/>
    <property type="evidence" value="ECO:0007669"/>
    <property type="project" value="TreeGrafter"/>
</dbReference>
<evidence type="ECO:0000256" key="10">
    <source>
        <dbReference type="HAMAP-Rule" id="MF_00185"/>
    </source>
</evidence>
<sequence length="297" mass="33847">MATKPKLLIVLGPTASGKTGLAIKLCQKYSGEIISADSRQIYQEMDIGTAKPNKEELAAAKHHLVDFIKPNYNFTLAEFIKLANNNIEKLHKEDKLPIMAGGTGLYISAIADNYDLPKGKIDLGLRKRLENKSNTELFEMLAELDPQSATTIDPNNARRLIRALEYVIINQKSFIASQSVKQSPYDILQLGIKIDKDILLKRINKRVDLMIEQGLVAVVKDLIAKYDKNLPSLRTVGYQEIIDHLEGKTTLEEAIELIKIHTRQYAKRQMTWFKRDKNIKWIKSYTEANKLVKKWLK</sequence>
<dbReference type="Gene3D" id="1.10.20.140">
    <property type="match status" value="1"/>
</dbReference>
<dbReference type="PANTHER" id="PTHR11088:SF60">
    <property type="entry name" value="TRNA DIMETHYLALLYLTRANSFERASE"/>
    <property type="match status" value="1"/>
</dbReference>
<comment type="catalytic activity">
    <reaction evidence="9 10 11">
        <text>adenosine(37) in tRNA + dimethylallyl diphosphate = N(6)-dimethylallyladenosine(37) in tRNA + diphosphate</text>
        <dbReference type="Rhea" id="RHEA:26482"/>
        <dbReference type="Rhea" id="RHEA-COMP:10162"/>
        <dbReference type="Rhea" id="RHEA-COMP:10375"/>
        <dbReference type="ChEBI" id="CHEBI:33019"/>
        <dbReference type="ChEBI" id="CHEBI:57623"/>
        <dbReference type="ChEBI" id="CHEBI:74411"/>
        <dbReference type="ChEBI" id="CHEBI:74415"/>
        <dbReference type="EC" id="2.5.1.75"/>
    </reaction>
</comment>
<dbReference type="NCBIfam" id="TIGR00174">
    <property type="entry name" value="miaA"/>
    <property type="match status" value="1"/>
</dbReference>
<keyword evidence="7 10" id="KW-0067">ATP-binding</keyword>
<name>A0A2M7RDQ3_9BACT</name>
<dbReference type="GO" id="GO:0052381">
    <property type="term" value="F:tRNA dimethylallyltransferase activity"/>
    <property type="evidence" value="ECO:0007669"/>
    <property type="project" value="UniProtKB-UniRule"/>
</dbReference>
<protein>
    <recommendedName>
        <fullName evidence="10">tRNA dimethylallyltransferase</fullName>
        <ecNumber evidence="10">2.5.1.75</ecNumber>
    </recommendedName>
    <alternativeName>
        <fullName evidence="10">Dimethylallyl diphosphate:tRNA dimethylallyltransferase</fullName>
        <shortName evidence="10">DMAPP:tRNA dimethylallyltransferase</shortName>
        <shortName evidence="10">DMATase</shortName>
    </alternativeName>
    <alternativeName>
        <fullName evidence="10">Isopentenyl-diphosphate:tRNA isopentenyltransferase</fullName>
        <shortName evidence="10">IPP transferase</shortName>
        <shortName evidence="10">IPPT</shortName>
        <shortName evidence="10">IPTase</shortName>
    </alternativeName>
</protein>
<evidence type="ECO:0000256" key="5">
    <source>
        <dbReference type="ARBA" id="ARBA00022694"/>
    </source>
</evidence>